<evidence type="ECO:0000313" key="2">
    <source>
        <dbReference type="Proteomes" id="UP001420932"/>
    </source>
</evidence>
<protein>
    <submittedName>
        <fullName evidence="1">Uncharacterized protein</fullName>
    </submittedName>
</protein>
<proteinExistence type="predicted"/>
<dbReference type="EMBL" id="JBBNAF010000013">
    <property type="protein sequence ID" value="KAK9087622.1"/>
    <property type="molecule type" value="Genomic_DNA"/>
</dbReference>
<sequence length="92" mass="10490">MLDCSTTPLPHFHSNWLRPVLYKRGGLRRKKSSRNSPAIALVFHLSLLQSESCVYFIVSFRIFVDSCSIESKISFRKVAVLHALKSLQVPMV</sequence>
<name>A0AAP0EA11_9MAGN</name>
<dbReference type="Proteomes" id="UP001420932">
    <property type="component" value="Unassembled WGS sequence"/>
</dbReference>
<dbReference type="AlphaFoldDB" id="A0AAP0EA11"/>
<accession>A0AAP0EA11</accession>
<evidence type="ECO:0000313" key="1">
    <source>
        <dbReference type="EMBL" id="KAK9087622.1"/>
    </source>
</evidence>
<gene>
    <name evidence="1" type="ORF">Syun_030016</name>
</gene>
<reference evidence="1 2" key="1">
    <citation type="submission" date="2024-01" db="EMBL/GenBank/DDBJ databases">
        <title>Genome assemblies of Stephania.</title>
        <authorList>
            <person name="Yang L."/>
        </authorList>
    </citation>
    <scope>NUCLEOTIDE SEQUENCE [LARGE SCALE GENOMIC DNA]</scope>
    <source>
        <strain evidence="1">YNDBR</strain>
        <tissue evidence="1">Leaf</tissue>
    </source>
</reference>
<organism evidence="1 2">
    <name type="scientific">Stephania yunnanensis</name>
    <dbReference type="NCBI Taxonomy" id="152371"/>
    <lineage>
        <taxon>Eukaryota</taxon>
        <taxon>Viridiplantae</taxon>
        <taxon>Streptophyta</taxon>
        <taxon>Embryophyta</taxon>
        <taxon>Tracheophyta</taxon>
        <taxon>Spermatophyta</taxon>
        <taxon>Magnoliopsida</taxon>
        <taxon>Ranunculales</taxon>
        <taxon>Menispermaceae</taxon>
        <taxon>Menispermoideae</taxon>
        <taxon>Cissampelideae</taxon>
        <taxon>Stephania</taxon>
    </lineage>
</organism>
<keyword evidence="2" id="KW-1185">Reference proteome</keyword>
<comment type="caution">
    <text evidence="1">The sequence shown here is derived from an EMBL/GenBank/DDBJ whole genome shotgun (WGS) entry which is preliminary data.</text>
</comment>